<feature type="non-terminal residue" evidence="1">
    <location>
        <position position="404"/>
    </location>
</feature>
<dbReference type="AlphaFoldDB" id="A0A7V0QQE0"/>
<gene>
    <name evidence="1" type="ORF">ENG47_02885</name>
</gene>
<keyword evidence="1" id="KW-0347">Helicase</keyword>
<dbReference type="GO" id="GO:0004386">
    <property type="term" value="F:helicase activity"/>
    <property type="evidence" value="ECO:0007669"/>
    <property type="project" value="UniProtKB-KW"/>
</dbReference>
<proteinExistence type="predicted"/>
<dbReference type="Gene3D" id="3.20.20.140">
    <property type="entry name" value="Metal-dependent hydrolases"/>
    <property type="match status" value="1"/>
</dbReference>
<dbReference type="EMBL" id="DRBC01000171">
    <property type="protein sequence ID" value="HDN84691.1"/>
    <property type="molecule type" value="Genomic_DNA"/>
</dbReference>
<dbReference type="Proteomes" id="UP000885660">
    <property type="component" value="Unassembled WGS sequence"/>
</dbReference>
<dbReference type="CDD" id="cd19067">
    <property type="entry name" value="PfuEndoQ-like"/>
    <property type="match status" value="1"/>
</dbReference>
<evidence type="ECO:0000313" key="1">
    <source>
        <dbReference type="EMBL" id="HDN84691.1"/>
    </source>
</evidence>
<keyword evidence="1" id="KW-0067">ATP-binding</keyword>
<keyword evidence="1" id="KW-0378">Hydrolase</keyword>
<keyword evidence="1" id="KW-0547">Nucleotide-binding</keyword>
<dbReference type="PANTHER" id="PTHR40084:SF1">
    <property type="entry name" value="PHOSPHOTRANSFERASE"/>
    <property type="match status" value="1"/>
</dbReference>
<dbReference type="PANTHER" id="PTHR40084">
    <property type="entry name" value="PHOSPHOHYDROLASE, PHP FAMILY"/>
    <property type="match status" value="1"/>
</dbReference>
<comment type="caution">
    <text evidence="1">The sequence shown here is derived from an EMBL/GenBank/DDBJ whole genome shotgun (WGS) entry which is preliminary data.</text>
</comment>
<name>A0A7V0QQE0_UNCAE</name>
<sequence length="404" mass="45982">MPFIADLHIHSKYSRATSRDMDIPNLDRAAQMKGLDLLGTGDFTHPLWRAHLKKNLSPVAPGIFKYKKTLFMLSCEVSNVFYKKGKLRKIHNIVFARDFNIAEKISNRLERFGDLYSDGRPTLKLEAKELVKILLDVDEEIIIIPAHVWTPWFSLFGSNSGFDSVEECFEEMTEYVYALETGLSSDPAMNWQISSLDRFTLVSNSDAHSPGNLGREANVFLKPVDYNVIKKVLKEKDRNIFLYTVEFFPQEGKYHWDGHRKCGVSLSPVQAIKNGNICPRCGKKLTLGVMHRVKMLADREEGFVPPQSIPFKRVVPLREIIAESLQQGVATKLVDETYTKIVSQFGGEMKVLLDVSLEELSGFIPLRIAEGIKRVREGKVKISCGYDGVYGKVRIFDEQERDNE</sequence>
<protein>
    <submittedName>
        <fullName evidence="1">DNA helicase UvrD</fullName>
    </submittedName>
</protein>
<dbReference type="InterPro" id="IPR016195">
    <property type="entry name" value="Pol/histidinol_Pase-like"/>
</dbReference>
<reference evidence="1" key="1">
    <citation type="journal article" date="2020" name="mSystems">
        <title>Genome- and Community-Level Interaction Insights into Carbon Utilization and Element Cycling Functions of Hydrothermarchaeota in Hydrothermal Sediment.</title>
        <authorList>
            <person name="Zhou Z."/>
            <person name="Liu Y."/>
            <person name="Xu W."/>
            <person name="Pan J."/>
            <person name="Luo Z.H."/>
            <person name="Li M."/>
        </authorList>
    </citation>
    <scope>NUCLEOTIDE SEQUENCE [LARGE SCALE GENOMIC DNA]</scope>
    <source>
        <strain evidence="1">HyVt-219</strain>
    </source>
</reference>
<accession>A0A7V0QQE0</accession>
<dbReference type="SUPFAM" id="SSF89550">
    <property type="entry name" value="PHP domain-like"/>
    <property type="match status" value="1"/>
</dbReference>
<organism evidence="1">
    <name type="scientific">Aerophobetes bacterium</name>
    <dbReference type="NCBI Taxonomy" id="2030807"/>
    <lineage>
        <taxon>Bacteria</taxon>
        <taxon>Candidatus Aerophobota</taxon>
    </lineage>
</organism>